<dbReference type="Proteomes" id="UP000623958">
    <property type="component" value="Unassembled WGS sequence"/>
</dbReference>
<keyword evidence="1 4" id="KW-0812">Transmembrane</keyword>
<dbReference type="PANTHER" id="PTHR42910:SF1">
    <property type="entry name" value="MAJOR FACILITATOR SUPERFAMILY (MFS) PROFILE DOMAIN-CONTAINING PROTEIN"/>
    <property type="match status" value="1"/>
</dbReference>
<keyword evidence="3 4" id="KW-0472">Membrane</keyword>
<gene>
    <name evidence="6" type="ORF">GCM10009090_18530</name>
</gene>
<evidence type="ECO:0000256" key="4">
    <source>
        <dbReference type="SAM" id="Phobius"/>
    </source>
</evidence>
<dbReference type="AlphaFoldDB" id="A0A919KI38"/>
<name>A0A919KI38_9XANT</name>
<feature type="transmembrane region" description="Helical" evidence="4">
    <location>
        <begin position="304"/>
        <end position="323"/>
    </location>
</feature>
<reference evidence="6" key="1">
    <citation type="journal article" date="2014" name="Int. J. Syst. Evol. Microbiol.">
        <title>Complete genome sequence of Corynebacterium casei LMG S-19264T (=DSM 44701T), isolated from a smear-ripened cheese.</title>
        <authorList>
            <consortium name="US DOE Joint Genome Institute (JGI-PGF)"/>
            <person name="Walter F."/>
            <person name="Albersmeier A."/>
            <person name="Kalinowski J."/>
            <person name="Ruckert C."/>
        </authorList>
    </citation>
    <scope>NUCLEOTIDE SEQUENCE</scope>
    <source>
        <strain evidence="6">JCM 13306</strain>
    </source>
</reference>
<feature type="transmembrane region" description="Helical" evidence="4">
    <location>
        <begin position="12"/>
        <end position="33"/>
    </location>
</feature>
<reference evidence="6" key="2">
    <citation type="submission" date="2020-09" db="EMBL/GenBank/DDBJ databases">
        <authorList>
            <person name="Sun Q."/>
            <person name="Ohkuma M."/>
        </authorList>
    </citation>
    <scope>NUCLEOTIDE SEQUENCE</scope>
    <source>
        <strain evidence="6">JCM 13306</strain>
    </source>
</reference>
<feature type="transmembrane region" description="Helical" evidence="4">
    <location>
        <begin position="169"/>
        <end position="188"/>
    </location>
</feature>
<evidence type="ECO:0000256" key="2">
    <source>
        <dbReference type="ARBA" id="ARBA00022989"/>
    </source>
</evidence>
<dbReference type="InterPro" id="IPR011701">
    <property type="entry name" value="MFS"/>
</dbReference>
<evidence type="ECO:0000313" key="6">
    <source>
        <dbReference type="EMBL" id="GHH53346.1"/>
    </source>
</evidence>
<feature type="transmembrane region" description="Helical" evidence="4">
    <location>
        <begin position="370"/>
        <end position="388"/>
    </location>
</feature>
<feature type="transmembrane region" description="Helical" evidence="4">
    <location>
        <begin position="53"/>
        <end position="73"/>
    </location>
</feature>
<evidence type="ECO:0000259" key="5">
    <source>
        <dbReference type="PROSITE" id="PS50850"/>
    </source>
</evidence>
<comment type="caution">
    <text evidence="6">The sequence shown here is derived from an EMBL/GenBank/DDBJ whole genome shotgun (WGS) entry which is preliminary data.</text>
</comment>
<organism evidence="6 7">
    <name type="scientific">Xanthomonas boreopolis</name>
    <dbReference type="NCBI Taxonomy" id="86183"/>
    <lineage>
        <taxon>Bacteria</taxon>
        <taxon>Pseudomonadati</taxon>
        <taxon>Pseudomonadota</taxon>
        <taxon>Gammaproteobacteria</taxon>
        <taxon>Lysobacterales</taxon>
        <taxon>Lysobacteraceae</taxon>
        <taxon>Xanthomonas</taxon>
    </lineage>
</organism>
<dbReference type="SUPFAM" id="SSF103473">
    <property type="entry name" value="MFS general substrate transporter"/>
    <property type="match status" value="1"/>
</dbReference>
<feature type="transmembrane region" description="Helical" evidence="4">
    <location>
        <begin position="221"/>
        <end position="241"/>
    </location>
</feature>
<feature type="transmembrane region" description="Helical" evidence="4">
    <location>
        <begin position="80"/>
        <end position="99"/>
    </location>
</feature>
<evidence type="ECO:0000313" key="7">
    <source>
        <dbReference type="Proteomes" id="UP000623958"/>
    </source>
</evidence>
<evidence type="ECO:0000256" key="3">
    <source>
        <dbReference type="ARBA" id="ARBA00023136"/>
    </source>
</evidence>
<dbReference type="InterPro" id="IPR020846">
    <property type="entry name" value="MFS_dom"/>
</dbReference>
<keyword evidence="7" id="KW-1185">Reference proteome</keyword>
<dbReference type="Pfam" id="PF07690">
    <property type="entry name" value="MFS_1"/>
    <property type="match status" value="1"/>
</dbReference>
<feature type="transmembrane region" description="Helical" evidence="4">
    <location>
        <begin position="343"/>
        <end position="364"/>
    </location>
</feature>
<feature type="transmembrane region" description="Helical" evidence="4">
    <location>
        <begin position="142"/>
        <end position="163"/>
    </location>
</feature>
<feature type="transmembrane region" description="Helical" evidence="4">
    <location>
        <begin position="105"/>
        <end position="130"/>
    </location>
</feature>
<sequence>MNTSPSSHNALSRGLVLLMAMATGLAVASNYYAQPLLDLLARDFGISVGHAGLVVTAAQLAYAAGLMLVVPLGDRLDRRALIVGLYALSAAGLLISASAHSFGWLLAGTMLTGACAVSAQVLVPFAATLAAPHERGRAVGTVMSGLLLGILLARTASGLLAGLGGWQTIYWVAAALILVVAGLLWRGLPPHPGQATLSYPRLVASVLVLLRDEPVLRARSVLGGLLFAGFSIFWTTLAFLLSGPGYGYGTATIGLFGLIGAAGALAANLSGKLSDRGAGHWVTWGGLLMLLASWGLLAAAPHSLVALVAGVLLLDVAVQGVHIGNQSVIYRLHPAARNRITSAYVTCYFIGGAVGSSVGAWAYAAAGWNGVVVAGAALAALALLWTLLTVRHEFNDAAEPASSP</sequence>
<proteinExistence type="predicted"/>
<keyword evidence="2 4" id="KW-1133">Transmembrane helix</keyword>
<protein>
    <submittedName>
        <fullName evidence="6">MFS transporter</fullName>
    </submittedName>
</protein>
<dbReference type="CDD" id="cd17324">
    <property type="entry name" value="MFS_NepI_like"/>
    <property type="match status" value="1"/>
</dbReference>
<dbReference type="EMBL" id="BNBA01000012">
    <property type="protein sequence ID" value="GHH53346.1"/>
    <property type="molecule type" value="Genomic_DNA"/>
</dbReference>
<dbReference type="InterPro" id="IPR036259">
    <property type="entry name" value="MFS_trans_sf"/>
</dbReference>
<accession>A0A919KI38</accession>
<feature type="transmembrane region" description="Helical" evidence="4">
    <location>
        <begin position="247"/>
        <end position="269"/>
    </location>
</feature>
<dbReference type="GO" id="GO:0022857">
    <property type="term" value="F:transmembrane transporter activity"/>
    <property type="evidence" value="ECO:0007669"/>
    <property type="project" value="InterPro"/>
</dbReference>
<dbReference type="PROSITE" id="PS50850">
    <property type="entry name" value="MFS"/>
    <property type="match status" value="1"/>
</dbReference>
<feature type="domain" description="Major facilitator superfamily (MFS) profile" evidence="5">
    <location>
        <begin position="15"/>
        <end position="394"/>
    </location>
</feature>
<feature type="transmembrane region" description="Helical" evidence="4">
    <location>
        <begin position="281"/>
        <end position="298"/>
    </location>
</feature>
<evidence type="ECO:0000256" key="1">
    <source>
        <dbReference type="ARBA" id="ARBA00022692"/>
    </source>
</evidence>
<dbReference type="PANTHER" id="PTHR42910">
    <property type="entry name" value="TRANSPORTER SCO4007-RELATED"/>
    <property type="match status" value="1"/>
</dbReference>
<dbReference type="Gene3D" id="1.20.1250.20">
    <property type="entry name" value="MFS general substrate transporter like domains"/>
    <property type="match status" value="1"/>
</dbReference>